<dbReference type="GO" id="GO:0031931">
    <property type="term" value="C:TORC1 complex"/>
    <property type="evidence" value="ECO:0007669"/>
    <property type="project" value="TreeGrafter"/>
</dbReference>
<dbReference type="PANTHER" id="PTHR11139">
    <property type="entry name" value="ATAXIA TELANGIECTASIA MUTATED ATM -RELATED"/>
    <property type="match status" value="1"/>
</dbReference>
<keyword evidence="5" id="KW-0547">Nucleotide-binding</keyword>
<evidence type="ECO:0000256" key="3">
    <source>
        <dbReference type="ARBA" id="ARBA00022679"/>
    </source>
</evidence>
<dbReference type="VEuPathDB" id="TriTrypDB:TEOVI_000265500"/>
<dbReference type="SMART" id="SM00146">
    <property type="entry name" value="PI3Kc"/>
    <property type="match status" value="1"/>
</dbReference>
<dbReference type="SMART" id="SM01345">
    <property type="entry name" value="Rapamycin_bind"/>
    <property type="match status" value="1"/>
</dbReference>
<dbReference type="RefSeq" id="XP_067081794.1">
    <property type="nucleotide sequence ID" value="XM_067225693.1"/>
</dbReference>
<keyword evidence="15" id="KW-1185">Reference proteome</keyword>
<evidence type="ECO:0000259" key="12">
    <source>
        <dbReference type="PROSITE" id="PS51189"/>
    </source>
</evidence>
<dbReference type="Gene3D" id="2.30.42.10">
    <property type="match status" value="1"/>
</dbReference>
<dbReference type="SMART" id="SM01343">
    <property type="entry name" value="FATC"/>
    <property type="match status" value="1"/>
</dbReference>
<feature type="domain" description="PDZ" evidence="10">
    <location>
        <begin position="1336"/>
        <end position="1400"/>
    </location>
</feature>
<keyword evidence="7" id="KW-0067">ATP-binding</keyword>
<evidence type="ECO:0000256" key="4">
    <source>
        <dbReference type="ARBA" id="ARBA00022737"/>
    </source>
</evidence>
<dbReference type="InterPro" id="IPR036738">
    <property type="entry name" value="FRB_sf"/>
</dbReference>
<dbReference type="SUPFAM" id="SSF48371">
    <property type="entry name" value="ARM repeat"/>
    <property type="match status" value="2"/>
</dbReference>
<dbReference type="FunFam" id="3.30.1010.10:FF:000034">
    <property type="entry name" value="Serine/threonine-protein kinase TOR"/>
    <property type="match status" value="1"/>
</dbReference>
<dbReference type="InterPro" id="IPR009076">
    <property type="entry name" value="FRB_dom"/>
</dbReference>
<dbReference type="InterPro" id="IPR026683">
    <property type="entry name" value="TOR_cat"/>
</dbReference>
<dbReference type="SMART" id="SM00228">
    <property type="entry name" value="PDZ"/>
    <property type="match status" value="1"/>
</dbReference>
<dbReference type="GO" id="GO:0016242">
    <property type="term" value="P:negative regulation of macroautophagy"/>
    <property type="evidence" value="ECO:0007669"/>
    <property type="project" value="TreeGrafter"/>
</dbReference>
<comment type="catalytic activity">
    <reaction evidence="9">
        <text>L-seryl-[protein] + ATP = O-phospho-L-seryl-[protein] + ADP + H(+)</text>
        <dbReference type="Rhea" id="RHEA:17989"/>
        <dbReference type="Rhea" id="RHEA-COMP:9863"/>
        <dbReference type="Rhea" id="RHEA-COMP:11604"/>
        <dbReference type="ChEBI" id="CHEBI:15378"/>
        <dbReference type="ChEBI" id="CHEBI:29999"/>
        <dbReference type="ChEBI" id="CHEBI:30616"/>
        <dbReference type="ChEBI" id="CHEBI:83421"/>
        <dbReference type="ChEBI" id="CHEBI:456216"/>
        <dbReference type="EC" id="2.7.11.1"/>
    </reaction>
</comment>
<dbReference type="PROSITE" id="PS00915">
    <property type="entry name" value="PI3_4_KINASE_1"/>
    <property type="match status" value="1"/>
</dbReference>
<dbReference type="InterPro" id="IPR011989">
    <property type="entry name" value="ARM-like"/>
</dbReference>
<dbReference type="InterPro" id="IPR057564">
    <property type="entry name" value="HEAT_ATR"/>
</dbReference>
<dbReference type="Proteomes" id="UP000195570">
    <property type="component" value="Unassembled WGS sequence"/>
</dbReference>
<evidence type="ECO:0000256" key="9">
    <source>
        <dbReference type="ARBA" id="ARBA00048679"/>
    </source>
</evidence>
<dbReference type="GO" id="GO:0031932">
    <property type="term" value="C:TORC2 complex"/>
    <property type="evidence" value="ECO:0007669"/>
    <property type="project" value="TreeGrafter"/>
</dbReference>
<evidence type="ECO:0000256" key="1">
    <source>
        <dbReference type="ARBA" id="ARBA00011031"/>
    </source>
</evidence>
<evidence type="ECO:0000256" key="8">
    <source>
        <dbReference type="ARBA" id="ARBA00047899"/>
    </source>
</evidence>
<name>A0A1G4IG05_TRYEQ</name>
<proteinExistence type="inferred from homology"/>
<dbReference type="InterPro" id="IPR036034">
    <property type="entry name" value="PDZ_sf"/>
</dbReference>
<dbReference type="GO" id="GO:0031929">
    <property type="term" value="P:TOR signaling"/>
    <property type="evidence" value="ECO:0007669"/>
    <property type="project" value="TreeGrafter"/>
</dbReference>
<dbReference type="Pfam" id="PF02259">
    <property type="entry name" value="FAT"/>
    <property type="match status" value="1"/>
</dbReference>
<dbReference type="SUPFAM" id="SSF56112">
    <property type="entry name" value="Protein kinase-like (PK-like)"/>
    <property type="match status" value="1"/>
</dbReference>
<evidence type="ECO:0000259" key="13">
    <source>
        <dbReference type="PROSITE" id="PS51190"/>
    </source>
</evidence>
<dbReference type="InterPro" id="IPR001478">
    <property type="entry name" value="PDZ"/>
</dbReference>
<feature type="domain" description="FATC" evidence="13">
    <location>
        <begin position="2562"/>
        <end position="2595"/>
    </location>
</feature>
<evidence type="ECO:0000256" key="5">
    <source>
        <dbReference type="ARBA" id="ARBA00022741"/>
    </source>
</evidence>
<dbReference type="PROSITE" id="PS51189">
    <property type="entry name" value="FAT"/>
    <property type="match status" value="1"/>
</dbReference>
<dbReference type="Pfam" id="PF02260">
    <property type="entry name" value="FATC"/>
    <property type="match status" value="1"/>
</dbReference>
<comment type="caution">
    <text evidence="14">The sequence shown here is derived from an EMBL/GenBank/DDBJ whole genome shotgun (WGS) entry which is preliminary data.</text>
</comment>
<dbReference type="PROSITE" id="PS00916">
    <property type="entry name" value="PI3_4_KINASE_2"/>
    <property type="match status" value="1"/>
</dbReference>
<organism evidence="14 15">
    <name type="scientific">Trypanosoma equiperdum</name>
    <dbReference type="NCBI Taxonomy" id="5694"/>
    <lineage>
        <taxon>Eukaryota</taxon>
        <taxon>Discoba</taxon>
        <taxon>Euglenozoa</taxon>
        <taxon>Kinetoplastea</taxon>
        <taxon>Metakinetoplastina</taxon>
        <taxon>Trypanosomatida</taxon>
        <taxon>Trypanosomatidae</taxon>
        <taxon>Trypanosoma</taxon>
    </lineage>
</organism>
<dbReference type="InterPro" id="IPR036940">
    <property type="entry name" value="PI3/4_kinase_cat_sf"/>
</dbReference>
<dbReference type="GO" id="GO:0005634">
    <property type="term" value="C:nucleus"/>
    <property type="evidence" value="ECO:0007669"/>
    <property type="project" value="TreeGrafter"/>
</dbReference>
<dbReference type="SUPFAM" id="SSF50156">
    <property type="entry name" value="PDZ domain-like"/>
    <property type="match status" value="1"/>
</dbReference>
<protein>
    <recommendedName>
        <fullName evidence="2">non-specific serine/threonine protein kinase</fullName>
        <ecNumber evidence="2">2.7.11.1</ecNumber>
    </recommendedName>
</protein>
<dbReference type="Pfam" id="PF23593">
    <property type="entry name" value="HEAT_ATR"/>
    <property type="match status" value="1"/>
</dbReference>
<accession>A0A1G4IG05</accession>
<dbReference type="SUPFAM" id="SSF47212">
    <property type="entry name" value="FKBP12-rapamycin-binding domain of FKBP-rapamycin-associated protein (FRAP)"/>
    <property type="match status" value="1"/>
</dbReference>
<feature type="domain" description="FAT" evidence="12">
    <location>
        <begin position="1429"/>
        <end position="1977"/>
    </location>
</feature>
<evidence type="ECO:0000313" key="14">
    <source>
        <dbReference type="EMBL" id="SCU71075.1"/>
    </source>
</evidence>
<comment type="catalytic activity">
    <reaction evidence="8">
        <text>L-threonyl-[protein] + ATP = O-phospho-L-threonyl-[protein] + ADP + H(+)</text>
        <dbReference type="Rhea" id="RHEA:46608"/>
        <dbReference type="Rhea" id="RHEA-COMP:11060"/>
        <dbReference type="Rhea" id="RHEA-COMP:11605"/>
        <dbReference type="ChEBI" id="CHEBI:15378"/>
        <dbReference type="ChEBI" id="CHEBI:30013"/>
        <dbReference type="ChEBI" id="CHEBI:30616"/>
        <dbReference type="ChEBI" id="CHEBI:61977"/>
        <dbReference type="ChEBI" id="CHEBI:456216"/>
        <dbReference type="EC" id="2.7.11.1"/>
    </reaction>
</comment>
<dbReference type="InterPro" id="IPR003151">
    <property type="entry name" value="PIK-rel_kinase_FAT"/>
</dbReference>
<dbReference type="InterPro" id="IPR018936">
    <property type="entry name" value="PI3/4_kinase_CS"/>
</dbReference>
<comment type="similarity">
    <text evidence="1">Belongs to the PI3/PI4-kinase family.</text>
</comment>
<keyword evidence="6" id="KW-0418">Kinase</keyword>
<evidence type="ECO:0000313" key="15">
    <source>
        <dbReference type="Proteomes" id="UP000195570"/>
    </source>
</evidence>
<dbReference type="GO" id="GO:0044877">
    <property type="term" value="F:protein-containing complex binding"/>
    <property type="evidence" value="ECO:0007669"/>
    <property type="project" value="InterPro"/>
</dbReference>
<dbReference type="Gene3D" id="1.10.1070.11">
    <property type="entry name" value="Phosphatidylinositol 3-/4-kinase, catalytic domain"/>
    <property type="match status" value="1"/>
</dbReference>
<dbReference type="InterPro" id="IPR011009">
    <property type="entry name" value="Kinase-like_dom_sf"/>
</dbReference>
<dbReference type="GO" id="GO:0004674">
    <property type="term" value="F:protein serine/threonine kinase activity"/>
    <property type="evidence" value="ECO:0007669"/>
    <property type="project" value="UniProtKB-EC"/>
</dbReference>
<dbReference type="PROSITE" id="PS50106">
    <property type="entry name" value="PDZ"/>
    <property type="match status" value="1"/>
</dbReference>
<dbReference type="EMBL" id="CZPT02001566">
    <property type="protein sequence ID" value="SCU71075.1"/>
    <property type="molecule type" value="Genomic_DNA"/>
</dbReference>
<keyword evidence="3" id="KW-0808">Transferase</keyword>
<dbReference type="InterPro" id="IPR014009">
    <property type="entry name" value="PIK_FAT"/>
</dbReference>
<dbReference type="GO" id="GO:0005524">
    <property type="term" value="F:ATP binding"/>
    <property type="evidence" value="ECO:0007669"/>
    <property type="project" value="UniProtKB-KW"/>
</dbReference>
<evidence type="ECO:0000259" key="11">
    <source>
        <dbReference type="PROSITE" id="PS50290"/>
    </source>
</evidence>
<dbReference type="Pfam" id="PF08771">
    <property type="entry name" value="FRB_dom"/>
    <property type="match status" value="1"/>
</dbReference>
<dbReference type="Pfam" id="PF00454">
    <property type="entry name" value="PI3_PI4_kinase"/>
    <property type="match status" value="1"/>
</dbReference>
<dbReference type="PANTHER" id="PTHR11139:SF121">
    <property type="entry name" value="NON-SPECIFIC SERINE_THREONINE PROTEIN KINASE"/>
    <property type="match status" value="1"/>
</dbReference>
<dbReference type="GO" id="GO:0005737">
    <property type="term" value="C:cytoplasm"/>
    <property type="evidence" value="ECO:0007669"/>
    <property type="project" value="TreeGrafter"/>
</dbReference>
<dbReference type="InterPro" id="IPR003152">
    <property type="entry name" value="FATC_dom"/>
</dbReference>
<dbReference type="PROSITE" id="PS50290">
    <property type="entry name" value="PI3_4_KINASE_3"/>
    <property type="match status" value="1"/>
</dbReference>
<evidence type="ECO:0000256" key="6">
    <source>
        <dbReference type="ARBA" id="ARBA00022777"/>
    </source>
</evidence>
<gene>
    <name evidence="14" type="ORF">TEOVI_000265500</name>
</gene>
<evidence type="ECO:0000256" key="7">
    <source>
        <dbReference type="ARBA" id="ARBA00022840"/>
    </source>
</evidence>
<dbReference type="Gene3D" id="3.30.1010.10">
    <property type="entry name" value="Phosphatidylinositol 3-kinase Catalytic Subunit, Chain A, domain 4"/>
    <property type="match status" value="1"/>
</dbReference>
<dbReference type="CDD" id="cd05169">
    <property type="entry name" value="PIKKc_TOR"/>
    <property type="match status" value="1"/>
</dbReference>
<evidence type="ECO:0000259" key="10">
    <source>
        <dbReference type="PROSITE" id="PS50106"/>
    </source>
</evidence>
<dbReference type="InterPro" id="IPR016024">
    <property type="entry name" value="ARM-type_fold"/>
</dbReference>
<reference evidence="14" key="1">
    <citation type="submission" date="2016-09" db="EMBL/GenBank/DDBJ databases">
        <authorList>
            <person name="Hebert L."/>
            <person name="Moumen B."/>
        </authorList>
    </citation>
    <scope>NUCLEOTIDE SEQUENCE [LARGE SCALE GENOMIC DNA]</scope>
    <source>
        <strain evidence="14">OVI</strain>
    </source>
</reference>
<dbReference type="InterPro" id="IPR000403">
    <property type="entry name" value="PI3/4_kinase_cat_dom"/>
</dbReference>
<dbReference type="GeneID" id="92376595"/>
<dbReference type="Pfam" id="PF11865">
    <property type="entry name" value="mTOR_dom"/>
    <property type="match status" value="1"/>
</dbReference>
<evidence type="ECO:0000256" key="2">
    <source>
        <dbReference type="ARBA" id="ARBA00012513"/>
    </source>
</evidence>
<dbReference type="InterPro" id="IPR024585">
    <property type="entry name" value="mTOR_dom"/>
</dbReference>
<dbReference type="PROSITE" id="PS51190">
    <property type="entry name" value="FATC"/>
    <property type="match status" value="1"/>
</dbReference>
<keyword evidence="4" id="KW-0677">Repeat</keyword>
<feature type="domain" description="PI3K/PI4K catalytic" evidence="11">
    <location>
        <begin position="2139"/>
        <end position="2459"/>
    </location>
</feature>
<sequence length="2595" mass="291124">MSNIESPRSSRPFGDSASALTRQFGLVFSNLQNAPDDRPRRVEECLSALLDILVAHALELSEHCLIDYIFQLLCDTFGVSISKGVKSLRVVFDVHLGDPHELRCRCFTLLVRKVCETTNEADCNTILQEMGEVLRENVRSTSDLLGKHFGRAITTMQSSSVTRAKAVGCQTVATMVDAGAVVIKRSPALLDLLNTPCSPPCLIHEIMESNDNWHRQALTRLLVNIAESHCIEVTASMAEQMASTMTSHLSSATEEKHITGLLTVIDAISASSTLQTVPWSLEAVASFVVQRDWRVYTEDVRVRAARATGKILPLLVKDEKLYDLVMKNLLSYISGGDEAVALSALTTFRSVIKSLNNIESHAVLTVDAVSDFIAKSPFNQLAFEILDYLRTQCGEQCVFGVYDLLERADVLNSVEKVAALLHFMGNRAPSNVDWLEECNIDLSPDSDVDVLVRSLSFLETLRYTEALESAVGLVFHKHTDVRRAAVGTVVSFCEVLLSPDKGGSCQGSHVDATITQLNSRVKIAVESLLDVAVTDRQMEIRYYTLKRLSPVFEPYLVQPDNIDALFMSRNDVCRGVRDQAMLLLYRLHSLQPDILHAQLLQLQEYMLREIDVKDGSISSTVYHAFLLQMAAENGTILLSPSTVETSVLRRLEKQPFVSKSLSVALLNLLRAVLDHSGPRNHCDAKQLIQPVLAIVNGSTSSTRRKAAIEALCSILATVPITEQSTHVSVYRALSRIIRGEAEESEAVIYSAMKCLSVIGAVDPTKARYIVKALQEGEIAEEEEVATPALALYKPRLRIHLHMDERYPCIVLYLLVKTLQHSADVEQQASVISVIHSMIHEVPGRQKAMLLTQFLPQLQAWLADPEKVHLYEVILLLMSDLATLLQRFKDVIPASTGLELLKSVRLFCLLPQASQKPLNAGVVELLDRVGRGLSPEEMRDHRWAVEFIHQRLLQDKRDLALVVRAVKSLDSFLAILHERDFQVLLPHVLGCIEPADAATPNVPGLKKKEVNTACFEFLNQIMAKQPLLMKDFCSQIIHTITWYIEESDCQDEMEMGLRTLAFLVGIVQRPARRFIKPIQRLVQQCGLPEDMFTNLLKSAADGLLKARAPLSGHDNLNPELPLTLVSDQPSLSKEDFQQVMKRVLRLGDHDFEVISVTHSEGNTVVYFRFVQGEDLLLNFRSFTSKAQESQSTLSRNLGILKLVQNAMSYCQVDDSLLENISRMPVANKKKREQSWMAWLHNTSVVMLKNSPIQPLRCTAQLAADNTGLSRDLFPFAAAAFIGKLNAQQQEVIIKAFTRALEVSPNDIKQAIFDFAEFIESERGKLNPEMILLVEKLTFVVERDNEERKFGINYDEVSGDVVVSHLEPGGPGALAGVPVGARLLALNGKRLVTTHEVVGAVKGLNRIELTLECPNGGKRGLSFDCLMDIDVLARVALNSKMYARAIFLNEILFAQLLSELSGQVSDRQNAAVRHALEVAERLIEFYNHLGLTMVAKGLVKKMSEKFSSNIIAPEQFGFDEVGALEQLNWWGEALSRYKSRMNVADGTLDTSAFLGALRCYDALGETITMQELIATNWELLDRDAQLEVAPLKAKAALWLGRWDEFDEVVGQPGVMERLDMVERCASLFRQKHYGELLDYVDEHRKSLFDSFFESFTESYNRSYDTLVELQHVRHFEELVSFVKSGSERRKMLRELWHKRVTLMSSRPAHIKTLITINSLVLSPQEDLPSQVVCVRALTKHHWTSLADHTLSTLLHPNGLNTRLANLDPDVIHVYMKHCYVTRGKQETYTLLSDILNNVQLTATSNRAEAWGCCWLLLGEWTVQLFPDCGTKAIETLRTATQLCPENCAAFHSLGILHYDLSRDPNTSQETQTKHHIESITALFKAVALSRRESNGVMEDVLRILSIWFSHSTVNEVNEAIQEGIKSVPCYVWLNVIPQLVARIGITGAKARSILTDLLVSIGSNFPHALLYPLTVTEKSPEVMRRQAAERVLKGIRVTNGPMVEEASLISNEMVRIAILWTEKWHNCIQLAAGKPENVSEIRNILRPLYEEMKKESTPNEQHFVKVHGSTLRRAWAALQKGESQEAWVLLKQVYCELHKAVGERRLQMDDLSPTLVKINKSNVPVPGTFVLGQQLITIQKFHSRVYVMPSKQRPRRFGVDGSDGSKYRFLLKGHEDLRQDERVMQFIELINTIFSSDSLSNAMGLIIPQYAVIPLTDNVGIIGWVENTETIYKMLERWRKDHNISIYKEVSMIVEKGKLVNITEYHHRNKQERKQLLSHVMASTPDDELRRIIWDKNDTCEHWLQYRGTYGHTLAIMSIVGYVLGLGDRHLNNLMLQDKGSVVHIDFGDCFEVAMHRSLYSEAVPFRLTRLLVPALGITGVDGVFRLTCELVMKILRRHSENLLSILEAFIYDPLINWRLTTVAEGENSASLLEAPVAGGEASPFAEPDGLIDGPPMQLSRSVLKVREQAPGTTLEQTGEEETRNTQGDLALARVRAKLTGEDFADGCHVVAGQPSRREVSEDPNDPFSWWSQGLAESSRDVYMTDGRALPSWSSFRTVNNQENLQNVASQVDRLIEEATSLDNLAEAYITGWAPFW</sequence>
<dbReference type="EC" id="2.7.11.1" evidence="2"/>
<dbReference type="Gene3D" id="1.25.10.10">
    <property type="entry name" value="Leucine-rich Repeat Variant"/>
    <property type="match status" value="1"/>
</dbReference>
<dbReference type="InterPro" id="IPR050517">
    <property type="entry name" value="DDR_Repair_Kinase"/>
</dbReference>